<dbReference type="GO" id="GO:0016787">
    <property type="term" value="F:hydrolase activity"/>
    <property type="evidence" value="ECO:0007669"/>
    <property type="project" value="UniProtKB-KW"/>
</dbReference>
<dbReference type="EC" id="3.-.-.-" evidence="2"/>
<dbReference type="PANTHER" id="PTHR11014">
    <property type="entry name" value="PEPTIDASE M20 FAMILY MEMBER"/>
    <property type="match status" value="1"/>
</dbReference>
<evidence type="ECO:0000313" key="2">
    <source>
        <dbReference type="EMBL" id="MPN03431.1"/>
    </source>
</evidence>
<dbReference type="InterPro" id="IPR017439">
    <property type="entry name" value="Amidohydrolase"/>
</dbReference>
<dbReference type="SUPFAM" id="SSF55031">
    <property type="entry name" value="Bacterial exopeptidase dimerisation domain"/>
    <property type="match status" value="1"/>
</dbReference>
<dbReference type="AlphaFoldDB" id="A0A645EN50"/>
<dbReference type="Gene3D" id="3.40.630.10">
    <property type="entry name" value="Zn peptidases"/>
    <property type="match status" value="1"/>
</dbReference>
<dbReference type="Pfam" id="PF07687">
    <property type="entry name" value="M20_dimer"/>
    <property type="match status" value="1"/>
</dbReference>
<gene>
    <name evidence="2" type="primary">yxeP_46</name>
    <name evidence="2" type="ORF">SDC9_150661</name>
</gene>
<dbReference type="PANTHER" id="PTHR11014:SF63">
    <property type="entry name" value="METALLOPEPTIDASE, PUTATIVE (AFU_ORTHOLOGUE AFUA_6G09600)-RELATED"/>
    <property type="match status" value="1"/>
</dbReference>
<feature type="domain" description="Peptidase M20 dimerisation" evidence="1">
    <location>
        <begin position="6"/>
        <end position="81"/>
    </location>
</feature>
<sequence length="208" mass="22915">MASSYYFKLTVRGRGGHGGAPHTAINPITTAMHVMEAIKTFQTEELNLMKPTVISVGMFHAGVKEIIIPDTCELQGSIRCLHDGDEYIHRRLREIADGICAAYRCTCTLDIICGNTMLDNDDALTAGVVKVAGEVVGRQNIIMKDVAVMLGEDFAEFTHRVPGCYFFVGTTKPDVQMVEHHNCKFVIDEDSMPIGVEMLVRCSLDFLG</sequence>
<reference evidence="2" key="1">
    <citation type="submission" date="2019-08" db="EMBL/GenBank/DDBJ databases">
        <authorList>
            <person name="Kucharzyk K."/>
            <person name="Murdoch R.W."/>
            <person name="Higgins S."/>
            <person name="Loffler F."/>
        </authorList>
    </citation>
    <scope>NUCLEOTIDE SEQUENCE</scope>
</reference>
<keyword evidence="2" id="KW-0378">Hydrolase</keyword>
<dbReference type="InterPro" id="IPR011650">
    <property type="entry name" value="Peptidase_M20_dimer"/>
</dbReference>
<dbReference type="Gene3D" id="3.30.70.360">
    <property type="match status" value="1"/>
</dbReference>
<accession>A0A645EN50</accession>
<proteinExistence type="predicted"/>
<dbReference type="InterPro" id="IPR036264">
    <property type="entry name" value="Bact_exopeptidase_dim_dom"/>
</dbReference>
<organism evidence="2">
    <name type="scientific">bioreactor metagenome</name>
    <dbReference type="NCBI Taxonomy" id="1076179"/>
    <lineage>
        <taxon>unclassified sequences</taxon>
        <taxon>metagenomes</taxon>
        <taxon>ecological metagenomes</taxon>
    </lineage>
</organism>
<name>A0A645EN50_9ZZZZ</name>
<dbReference type="EMBL" id="VSSQ01049352">
    <property type="protein sequence ID" value="MPN03431.1"/>
    <property type="molecule type" value="Genomic_DNA"/>
</dbReference>
<protein>
    <submittedName>
        <fullName evidence="2">Putative hydrolase YxeP</fullName>
        <ecNumber evidence="2">3.-.-.-</ecNumber>
    </submittedName>
</protein>
<evidence type="ECO:0000259" key="1">
    <source>
        <dbReference type="Pfam" id="PF07687"/>
    </source>
</evidence>
<comment type="caution">
    <text evidence="2">The sequence shown here is derived from an EMBL/GenBank/DDBJ whole genome shotgun (WGS) entry which is preliminary data.</text>
</comment>
<dbReference type="SUPFAM" id="SSF53187">
    <property type="entry name" value="Zn-dependent exopeptidases"/>
    <property type="match status" value="1"/>
</dbReference>